<gene>
    <name evidence="3" type="ORF">BCR42DRAFT_405116</name>
</gene>
<feature type="domain" description="AB hydrolase-1" evidence="2">
    <location>
        <begin position="85"/>
        <end position="324"/>
    </location>
</feature>
<keyword evidence="4" id="KW-1185">Reference proteome</keyword>
<dbReference type="InterPro" id="IPR000073">
    <property type="entry name" value="AB_hydrolase_1"/>
</dbReference>
<keyword evidence="3" id="KW-0378">Hydrolase</keyword>
<proteinExistence type="predicted"/>
<dbReference type="GO" id="GO:0016020">
    <property type="term" value="C:membrane"/>
    <property type="evidence" value="ECO:0007669"/>
    <property type="project" value="TreeGrafter"/>
</dbReference>
<dbReference type="Pfam" id="PF00561">
    <property type="entry name" value="Abhydrolase_1"/>
    <property type="match status" value="1"/>
</dbReference>
<accession>A0A1X2IX54</accession>
<keyword evidence="1" id="KW-0472">Membrane</keyword>
<feature type="transmembrane region" description="Helical" evidence="1">
    <location>
        <begin position="6"/>
        <end position="27"/>
    </location>
</feature>
<keyword evidence="1" id="KW-1133">Transmembrane helix</keyword>
<name>A0A1X2IX54_9FUNG</name>
<keyword evidence="1" id="KW-0812">Transmembrane</keyword>
<sequence length="343" mass="38420">MAVVKASSNTFLIVTLATAFSIALYVCPRRRRLTAKFTNNAQQKYEQQLVDEDESALLTSHTDYVMVNQHELRIIEIPHHDRTVPLMVFIHGLGGQAAQWEHQLKHFSESYHVLAVDLVGCGYSEVVSDWSSYTASSLAEDVVQLITADDRYPVSRPLIMVGHSYGCSVATFACASDWIKNRLVGLVMISPKADLDKDQTKGQTFLPWIPDFMIENSRTKDRQGGLYSNSVERLLDADATEELRKSQLRWNLMSRTDVYKRMATGASFPTPEIYDRLTGTNILLIGGQEDKITPPSDMDIIKSRLPSMKSAPHVIPGVGHMSLVAKPHVVNDLIDVFLNTLKK</sequence>
<protein>
    <submittedName>
        <fullName evidence="3">Alpha/Beta hydrolase protein</fullName>
    </submittedName>
</protein>
<organism evidence="3 4">
    <name type="scientific">Absidia repens</name>
    <dbReference type="NCBI Taxonomy" id="90262"/>
    <lineage>
        <taxon>Eukaryota</taxon>
        <taxon>Fungi</taxon>
        <taxon>Fungi incertae sedis</taxon>
        <taxon>Mucoromycota</taxon>
        <taxon>Mucoromycotina</taxon>
        <taxon>Mucoromycetes</taxon>
        <taxon>Mucorales</taxon>
        <taxon>Cunninghamellaceae</taxon>
        <taxon>Absidia</taxon>
    </lineage>
</organism>
<evidence type="ECO:0000256" key="1">
    <source>
        <dbReference type="SAM" id="Phobius"/>
    </source>
</evidence>
<dbReference type="InterPro" id="IPR029058">
    <property type="entry name" value="AB_hydrolase_fold"/>
</dbReference>
<evidence type="ECO:0000313" key="4">
    <source>
        <dbReference type="Proteomes" id="UP000193560"/>
    </source>
</evidence>
<dbReference type="GO" id="GO:0047372">
    <property type="term" value="F:monoacylglycerol lipase activity"/>
    <property type="evidence" value="ECO:0007669"/>
    <property type="project" value="TreeGrafter"/>
</dbReference>
<dbReference type="PANTHER" id="PTHR43798">
    <property type="entry name" value="MONOACYLGLYCEROL LIPASE"/>
    <property type="match status" value="1"/>
</dbReference>
<evidence type="ECO:0000259" key="2">
    <source>
        <dbReference type="Pfam" id="PF00561"/>
    </source>
</evidence>
<dbReference type="GO" id="GO:0046464">
    <property type="term" value="P:acylglycerol catabolic process"/>
    <property type="evidence" value="ECO:0007669"/>
    <property type="project" value="TreeGrafter"/>
</dbReference>
<dbReference type="Proteomes" id="UP000193560">
    <property type="component" value="Unassembled WGS sequence"/>
</dbReference>
<reference evidence="3 4" key="1">
    <citation type="submission" date="2016-07" db="EMBL/GenBank/DDBJ databases">
        <title>Pervasive Adenine N6-methylation of Active Genes in Fungi.</title>
        <authorList>
            <consortium name="DOE Joint Genome Institute"/>
            <person name="Mondo S.J."/>
            <person name="Dannebaum R.O."/>
            <person name="Kuo R.C."/>
            <person name="Labutti K."/>
            <person name="Haridas S."/>
            <person name="Kuo A."/>
            <person name="Salamov A."/>
            <person name="Ahrendt S.R."/>
            <person name="Lipzen A."/>
            <person name="Sullivan W."/>
            <person name="Andreopoulos W.B."/>
            <person name="Clum A."/>
            <person name="Lindquist E."/>
            <person name="Daum C."/>
            <person name="Ramamoorthy G.K."/>
            <person name="Gryganskyi A."/>
            <person name="Culley D."/>
            <person name="Magnuson J.K."/>
            <person name="James T.Y."/>
            <person name="O'Malley M.A."/>
            <person name="Stajich J.E."/>
            <person name="Spatafora J.W."/>
            <person name="Visel A."/>
            <person name="Grigoriev I.V."/>
        </authorList>
    </citation>
    <scope>NUCLEOTIDE SEQUENCE [LARGE SCALE GENOMIC DNA]</scope>
    <source>
        <strain evidence="3 4">NRRL 1336</strain>
    </source>
</reference>
<dbReference type="PRINTS" id="PR00111">
    <property type="entry name" value="ABHYDROLASE"/>
</dbReference>
<dbReference type="OrthoDB" id="428974at2759"/>
<dbReference type="STRING" id="90262.A0A1X2IX54"/>
<dbReference type="SUPFAM" id="SSF53474">
    <property type="entry name" value="alpha/beta-Hydrolases"/>
    <property type="match status" value="1"/>
</dbReference>
<dbReference type="EMBL" id="MCGE01000003">
    <property type="protein sequence ID" value="ORZ23607.1"/>
    <property type="molecule type" value="Genomic_DNA"/>
</dbReference>
<dbReference type="PANTHER" id="PTHR43798:SF33">
    <property type="entry name" value="HYDROLASE, PUTATIVE (AFU_ORTHOLOGUE AFUA_2G14860)-RELATED"/>
    <property type="match status" value="1"/>
</dbReference>
<evidence type="ECO:0000313" key="3">
    <source>
        <dbReference type="EMBL" id="ORZ23607.1"/>
    </source>
</evidence>
<dbReference type="AlphaFoldDB" id="A0A1X2IX54"/>
<comment type="caution">
    <text evidence="3">The sequence shown here is derived from an EMBL/GenBank/DDBJ whole genome shotgun (WGS) entry which is preliminary data.</text>
</comment>
<dbReference type="Gene3D" id="3.40.50.1820">
    <property type="entry name" value="alpha/beta hydrolase"/>
    <property type="match status" value="1"/>
</dbReference>
<dbReference type="InterPro" id="IPR050266">
    <property type="entry name" value="AB_hydrolase_sf"/>
</dbReference>